<accession>K5VBM3</accession>
<feature type="region of interest" description="Disordered" evidence="1">
    <location>
        <begin position="159"/>
        <end position="182"/>
    </location>
</feature>
<dbReference type="STRING" id="650164.K5VBM3"/>
<dbReference type="AlphaFoldDB" id="K5VBM3"/>
<dbReference type="GeneID" id="18910579"/>
<organism evidence="2 3">
    <name type="scientific">Phanerochaete carnosa (strain HHB-10118-sp)</name>
    <name type="common">White-rot fungus</name>
    <name type="synonym">Peniophora carnosa</name>
    <dbReference type="NCBI Taxonomy" id="650164"/>
    <lineage>
        <taxon>Eukaryota</taxon>
        <taxon>Fungi</taxon>
        <taxon>Dikarya</taxon>
        <taxon>Basidiomycota</taxon>
        <taxon>Agaricomycotina</taxon>
        <taxon>Agaricomycetes</taxon>
        <taxon>Polyporales</taxon>
        <taxon>Phanerochaetaceae</taxon>
        <taxon>Phanerochaete</taxon>
    </lineage>
</organism>
<protein>
    <submittedName>
        <fullName evidence="2">Uncharacterized protein</fullName>
    </submittedName>
</protein>
<dbReference type="InParanoid" id="K5VBM3"/>
<dbReference type="EMBL" id="JH930468">
    <property type="protein sequence ID" value="EKM60291.1"/>
    <property type="molecule type" value="Genomic_DNA"/>
</dbReference>
<evidence type="ECO:0000256" key="1">
    <source>
        <dbReference type="SAM" id="MobiDB-lite"/>
    </source>
</evidence>
<dbReference type="RefSeq" id="XP_007389762.1">
    <property type="nucleotide sequence ID" value="XM_007389700.1"/>
</dbReference>
<evidence type="ECO:0000313" key="3">
    <source>
        <dbReference type="Proteomes" id="UP000008370"/>
    </source>
</evidence>
<dbReference type="KEGG" id="pco:PHACADRAFT_189426"/>
<dbReference type="OrthoDB" id="5839090at2759"/>
<feature type="compositionally biased region" description="Polar residues" evidence="1">
    <location>
        <begin position="162"/>
        <end position="182"/>
    </location>
</feature>
<dbReference type="HOGENOM" id="CLU_1482492_0_0_1"/>
<gene>
    <name evidence="2" type="ORF">PHACADRAFT_189426</name>
</gene>
<name>K5VBM3_PHACS</name>
<keyword evidence="3" id="KW-1185">Reference proteome</keyword>
<evidence type="ECO:0000313" key="2">
    <source>
        <dbReference type="EMBL" id="EKM60291.1"/>
    </source>
</evidence>
<dbReference type="Proteomes" id="UP000008370">
    <property type="component" value="Unassembled WGS sequence"/>
</dbReference>
<sequence>MRFTINSHSERPHFCSTSQVTLDILSGCCKKQTLGWPLRRIRPALLPTPVHKIGSDLVFNHELLPFAFWITRRSEPGPQPLLDTRISSLLPTPITPVISADNPTALDGFPLTSTYKLREVVAISGFRRDIGTDSRVRTILTMWARDIAADPIEQNLWKHGSHSSTSITTRNDTSSTANSLTA</sequence>
<proteinExistence type="predicted"/>
<reference evidence="2 3" key="1">
    <citation type="journal article" date="2012" name="BMC Genomics">
        <title>Comparative genomics of the white-rot fungi, Phanerochaete carnosa and P. chrysosporium, to elucidate the genetic basis of the distinct wood types they colonize.</title>
        <authorList>
            <person name="Suzuki H."/>
            <person name="MacDonald J."/>
            <person name="Syed K."/>
            <person name="Salamov A."/>
            <person name="Hori C."/>
            <person name="Aerts A."/>
            <person name="Henrissat B."/>
            <person name="Wiebenga A."/>
            <person name="vanKuyk P.A."/>
            <person name="Barry K."/>
            <person name="Lindquist E."/>
            <person name="LaButti K."/>
            <person name="Lapidus A."/>
            <person name="Lucas S."/>
            <person name="Coutinho P."/>
            <person name="Gong Y."/>
            <person name="Samejima M."/>
            <person name="Mahadevan R."/>
            <person name="Abou-Zaid M."/>
            <person name="de Vries R.P."/>
            <person name="Igarashi K."/>
            <person name="Yadav J.S."/>
            <person name="Grigoriev I.V."/>
            <person name="Master E.R."/>
        </authorList>
    </citation>
    <scope>NUCLEOTIDE SEQUENCE [LARGE SCALE GENOMIC DNA]</scope>
    <source>
        <strain evidence="2 3">HHB-10118-sp</strain>
    </source>
</reference>